<reference evidence="3" key="1">
    <citation type="submission" date="2015-08" db="EMBL/GenBank/DDBJ databases">
        <title>Genome sequencing project for genomic taxonomy and phylogenomics of Bacillus-like bacteria.</title>
        <authorList>
            <person name="Liu B."/>
            <person name="Wang J."/>
            <person name="Zhu Y."/>
            <person name="Liu G."/>
            <person name="Chen Q."/>
            <person name="Chen Z."/>
            <person name="Lan J."/>
            <person name="Che J."/>
            <person name="Ge C."/>
            <person name="Shi H."/>
            <person name="Pan Z."/>
            <person name="Liu X."/>
        </authorList>
    </citation>
    <scope>NUCLEOTIDE SEQUENCE [LARGE SCALE GENOMIC DNA]</scope>
    <source>
        <strain evidence="3">FJAT-22460</strain>
    </source>
</reference>
<keyword evidence="1" id="KW-0812">Transmembrane</keyword>
<keyword evidence="1" id="KW-0472">Membrane</keyword>
<keyword evidence="1" id="KW-1133">Transmembrane helix</keyword>
<organism evidence="2 3">
    <name type="scientific">Paenibacillus solani</name>
    <dbReference type="NCBI Taxonomy" id="1705565"/>
    <lineage>
        <taxon>Bacteria</taxon>
        <taxon>Bacillati</taxon>
        <taxon>Bacillota</taxon>
        <taxon>Bacilli</taxon>
        <taxon>Bacillales</taxon>
        <taxon>Paenibacillaceae</taxon>
        <taxon>Paenibacillus</taxon>
    </lineage>
</organism>
<name>A0A0M1P6Q4_9BACL</name>
<evidence type="ECO:0000256" key="1">
    <source>
        <dbReference type="SAM" id="Phobius"/>
    </source>
</evidence>
<feature type="transmembrane region" description="Helical" evidence="1">
    <location>
        <begin position="39"/>
        <end position="59"/>
    </location>
</feature>
<feature type="transmembrane region" description="Helical" evidence="1">
    <location>
        <begin position="71"/>
        <end position="89"/>
    </location>
</feature>
<dbReference type="Proteomes" id="UP000036932">
    <property type="component" value="Unassembled WGS sequence"/>
</dbReference>
<evidence type="ECO:0000313" key="3">
    <source>
        <dbReference type="Proteomes" id="UP000036932"/>
    </source>
</evidence>
<dbReference type="AlphaFoldDB" id="A0A0M1P6Q4"/>
<sequence length="170" mass="19514">MKIKRFTGLLVNMLVSLILVLFGHAMTPRPGTSSGNGNPVILLFIPLIILILLMVYQWIRVFQDAKISVGRLSLFVTVLVGYIIAGYVYQLHRLEIYREIQAEAFESKNGYVDWPHIESITSGILSIQMNNQFFNWNTYFMMLAFSLLLCFLYRLIQGLLNSKRATRGEC</sequence>
<dbReference type="RefSeq" id="WP_054403109.1">
    <property type="nucleotide sequence ID" value="NZ_LIUT01000001.1"/>
</dbReference>
<dbReference type="OrthoDB" id="2357278at2"/>
<proteinExistence type="predicted"/>
<dbReference type="PATRIC" id="fig|1705565.3.peg.4867"/>
<evidence type="ECO:0000313" key="2">
    <source>
        <dbReference type="EMBL" id="KOR90163.1"/>
    </source>
</evidence>
<protein>
    <submittedName>
        <fullName evidence="2">Uncharacterized protein</fullName>
    </submittedName>
</protein>
<comment type="caution">
    <text evidence="2">The sequence shown here is derived from an EMBL/GenBank/DDBJ whole genome shotgun (WGS) entry which is preliminary data.</text>
</comment>
<feature type="transmembrane region" description="Helical" evidence="1">
    <location>
        <begin position="136"/>
        <end position="156"/>
    </location>
</feature>
<accession>A0A0M1P6Q4</accession>
<keyword evidence="3" id="KW-1185">Reference proteome</keyword>
<feature type="transmembrane region" description="Helical" evidence="1">
    <location>
        <begin position="7"/>
        <end position="27"/>
    </location>
</feature>
<gene>
    <name evidence="2" type="ORF">AM231_14145</name>
</gene>
<dbReference type="EMBL" id="LIUT01000001">
    <property type="protein sequence ID" value="KOR90163.1"/>
    <property type="molecule type" value="Genomic_DNA"/>
</dbReference>